<evidence type="ECO:0000256" key="4">
    <source>
        <dbReference type="ARBA" id="ARBA00022741"/>
    </source>
</evidence>
<evidence type="ECO:0000256" key="6">
    <source>
        <dbReference type="ARBA" id="ARBA00022840"/>
    </source>
</evidence>
<keyword evidence="6 7" id="KW-0067">ATP-binding</keyword>
<dbReference type="Gene3D" id="1.10.510.10">
    <property type="entry name" value="Transferase(Phosphotransferase) domain 1"/>
    <property type="match status" value="1"/>
</dbReference>
<dbReference type="PANTHER" id="PTHR43289:SF6">
    <property type="entry name" value="SERINE_THREONINE-PROTEIN KINASE NEKL-3"/>
    <property type="match status" value="1"/>
</dbReference>
<evidence type="ECO:0000256" key="2">
    <source>
        <dbReference type="ARBA" id="ARBA00022527"/>
    </source>
</evidence>
<feature type="compositionally biased region" description="Low complexity" evidence="8">
    <location>
        <begin position="333"/>
        <end position="350"/>
    </location>
</feature>
<keyword evidence="5 10" id="KW-0418">Kinase</keyword>
<feature type="compositionally biased region" description="Low complexity" evidence="8">
    <location>
        <begin position="774"/>
        <end position="783"/>
    </location>
</feature>
<evidence type="ECO:0000256" key="7">
    <source>
        <dbReference type="PROSITE-ProRule" id="PRU10141"/>
    </source>
</evidence>
<dbReference type="PROSITE" id="PS50011">
    <property type="entry name" value="PROTEIN_KINASE_DOM"/>
    <property type="match status" value="1"/>
</dbReference>
<dbReference type="GO" id="GO:0005524">
    <property type="term" value="F:ATP binding"/>
    <property type="evidence" value="ECO:0007669"/>
    <property type="project" value="UniProtKB-UniRule"/>
</dbReference>
<dbReference type="EMBL" id="PVTG01000008">
    <property type="protein sequence ID" value="PRY48697.1"/>
    <property type="molecule type" value="Genomic_DNA"/>
</dbReference>
<feature type="domain" description="Protein kinase" evidence="9">
    <location>
        <begin position="9"/>
        <end position="275"/>
    </location>
</feature>
<dbReference type="PROSITE" id="PS00108">
    <property type="entry name" value="PROTEIN_KINASE_ST"/>
    <property type="match status" value="1"/>
</dbReference>
<evidence type="ECO:0000256" key="3">
    <source>
        <dbReference type="ARBA" id="ARBA00022679"/>
    </source>
</evidence>
<dbReference type="InterPro" id="IPR000719">
    <property type="entry name" value="Prot_kinase_dom"/>
</dbReference>
<dbReference type="EC" id="2.7.11.1" evidence="1"/>
<dbReference type="Pfam" id="PF00069">
    <property type="entry name" value="Pkinase"/>
    <property type="match status" value="1"/>
</dbReference>
<feature type="region of interest" description="Disordered" evidence="8">
    <location>
        <begin position="405"/>
        <end position="452"/>
    </location>
</feature>
<dbReference type="PANTHER" id="PTHR43289">
    <property type="entry name" value="MITOGEN-ACTIVATED PROTEIN KINASE KINASE KINASE 20-RELATED"/>
    <property type="match status" value="1"/>
</dbReference>
<organism evidence="10 11">
    <name type="scientific">Geodermatophilus tzadiensis</name>
    <dbReference type="NCBI Taxonomy" id="1137988"/>
    <lineage>
        <taxon>Bacteria</taxon>
        <taxon>Bacillati</taxon>
        <taxon>Actinomycetota</taxon>
        <taxon>Actinomycetes</taxon>
        <taxon>Geodermatophilales</taxon>
        <taxon>Geodermatophilaceae</taxon>
        <taxon>Geodermatophilus</taxon>
    </lineage>
</organism>
<protein>
    <recommendedName>
        <fullName evidence="1">non-specific serine/threonine protein kinase</fullName>
        <ecNumber evidence="1">2.7.11.1</ecNumber>
    </recommendedName>
</protein>
<dbReference type="SMART" id="SM00220">
    <property type="entry name" value="S_TKc"/>
    <property type="match status" value="1"/>
</dbReference>
<proteinExistence type="predicted"/>
<evidence type="ECO:0000256" key="1">
    <source>
        <dbReference type="ARBA" id="ARBA00012513"/>
    </source>
</evidence>
<keyword evidence="4 7" id="KW-0547">Nucleotide-binding</keyword>
<dbReference type="AlphaFoldDB" id="A0A2T0TSR8"/>
<feature type="binding site" evidence="7">
    <location>
        <position position="38"/>
    </location>
    <ligand>
        <name>ATP</name>
        <dbReference type="ChEBI" id="CHEBI:30616"/>
    </ligand>
</feature>
<dbReference type="InterPro" id="IPR046704">
    <property type="entry name" value="DUF6777"/>
</dbReference>
<dbReference type="InterPro" id="IPR017441">
    <property type="entry name" value="Protein_kinase_ATP_BS"/>
</dbReference>
<feature type="compositionally biased region" description="Pro residues" evidence="8">
    <location>
        <begin position="430"/>
        <end position="439"/>
    </location>
</feature>
<dbReference type="PROSITE" id="PS00107">
    <property type="entry name" value="PROTEIN_KINASE_ATP"/>
    <property type="match status" value="1"/>
</dbReference>
<evidence type="ECO:0000259" key="9">
    <source>
        <dbReference type="PROSITE" id="PS50011"/>
    </source>
</evidence>
<feature type="compositionally biased region" description="Pro residues" evidence="8">
    <location>
        <begin position="293"/>
        <end position="312"/>
    </location>
</feature>
<accession>A0A2T0TSR8</accession>
<feature type="compositionally biased region" description="Low complexity" evidence="8">
    <location>
        <begin position="635"/>
        <end position="747"/>
    </location>
</feature>
<dbReference type="GO" id="GO:0004674">
    <property type="term" value="F:protein serine/threonine kinase activity"/>
    <property type="evidence" value="ECO:0007669"/>
    <property type="project" value="UniProtKB-KW"/>
</dbReference>
<name>A0A2T0TSR8_9ACTN</name>
<evidence type="ECO:0000313" key="10">
    <source>
        <dbReference type="EMBL" id="PRY48697.1"/>
    </source>
</evidence>
<dbReference type="FunFam" id="1.10.510.10:FF:000021">
    <property type="entry name" value="Serine/threonine protein kinase"/>
    <property type="match status" value="1"/>
</dbReference>
<feature type="region of interest" description="Disordered" evidence="8">
    <location>
        <begin position="280"/>
        <end position="368"/>
    </location>
</feature>
<dbReference type="SUPFAM" id="SSF56112">
    <property type="entry name" value="Protein kinase-like (PK-like)"/>
    <property type="match status" value="1"/>
</dbReference>
<dbReference type="Proteomes" id="UP000239210">
    <property type="component" value="Unassembled WGS sequence"/>
</dbReference>
<dbReference type="InterPro" id="IPR008271">
    <property type="entry name" value="Ser/Thr_kinase_AS"/>
</dbReference>
<feature type="region of interest" description="Disordered" evidence="8">
    <location>
        <begin position="622"/>
        <end position="795"/>
    </location>
</feature>
<evidence type="ECO:0000313" key="11">
    <source>
        <dbReference type="Proteomes" id="UP000239210"/>
    </source>
</evidence>
<dbReference type="InterPro" id="IPR011009">
    <property type="entry name" value="Kinase-like_dom_sf"/>
</dbReference>
<gene>
    <name evidence="10" type="ORF">LY71_10875</name>
</gene>
<evidence type="ECO:0000256" key="5">
    <source>
        <dbReference type="ARBA" id="ARBA00022777"/>
    </source>
</evidence>
<comment type="caution">
    <text evidence="10">The sequence shown here is derived from an EMBL/GenBank/DDBJ whole genome shotgun (WGS) entry which is preliminary data.</text>
</comment>
<keyword evidence="3" id="KW-0808">Transferase</keyword>
<dbReference type="RefSeq" id="WP_211297295.1">
    <property type="nucleotide sequence ID" value="NZ_PVTG01000008.1"/>
</dbReference>
<keyword evidence="2 10" id="KW-0723">Serine/threonine-protein kinase</keyword>
<dbReference type="CDD" id="cd14014">
    <property type="entry name" value="STKc_PknB_like"/>
    <property type="match status" value="1"/>
</dbReference>
<evidence type="ECO:0000256" key="8">
    <source>
        <dbReference type="SAM" id="MobiDB-lite"/>
    </source>
</evidence>
<dbReference type="Pfam" id="PF20568">
    <property type="entry name" value="DUF6777"/>
    <property type="match status" value="1"/>
</dbReference>
<keyword evidence="11" id="KW-1185">Reference proteome</keyword>
<dbReference type="Gene3D" id="3.30.200.20">
    <property type="entry name" value="Phosphorylase Kinase, domain 1"/>
    <property type="match status" value="1"/>
</dbReference>
<sequence>MNPETFGPYELLELLGRGGMGEVHRAWDTRRGRVVALKRLLPELADDEQFRARFYRECNGAARLNEAHVVPIHDFGEIDGRLYLDMRLVDGRDLSELLEQEGPFPADLAVTVVEQVAAALDAAHAAGIVHRDVKPSNVLVTGTGTVPHCYLVDFGIAGTTGGRTTGSLTRTGMFVGTLEYVAPERLGDGPTDHRVDVYSLACLLHQLLIGQPPFPTSEPAALCAAHLYREPPRPSETVPSLPRALDTVIARGMAKDPEARYPSAGALAWAARAALGDDHVRTPVGPVGGAPPTTTPPPPARPPLTPPPPVPPAASTTGGYGAAAFPPPPPTLVPAARSEGGLPPTATGTASPPPDGPRAARRPAGTRPARRRLTAALVALAVAAAAAGGVVAAQLLGEGTAVATEAIDDPGDHPFHVPTPEAGGQMGEQAPPPDPPSTAPPEGVYGDQPGLYGGTGAEVCDKAALTEFLETHPSEAAAWADAQDIAPTEIGAYIDRLTPVVLRFDTAVTNHGFEGGRATPFQSVLQAGTAVLVDEYGSPQVRCACGNPLDPPAPRPSPEYEDAAWPAFSDDVVVEVTPAVVVVEVLVVVEIDGQIVERPRGTTGEADRAPDPKTLEEAQDFVEDPTTATPPPATTSPAGTAPTTTSPTTTSPTTRPTTTHPTTAATTTATTTTTAPTTTTPAPTTTNPATTAPTTTARTTTTAPTTTSPTTTAPTTSPTTTTAPTTTSPTTTAPTTTPPSTSAGPSTDDASEGPTGGSPDTTTGDAEEPPDDGAPPAGGEQPPVDTGPADGEPGA</sequence>
<reference evidence="10 11" key="1">
    <citation type="submission" date="2018-03" db="EMBL/GenBank/DDBJ databases">
        <title>Genomic Encyclopedia of Archaeal and Bacterial Type Strains, Phase II (KMG-II): from individual species to whole genera.</title>
        <authorList>
            <person name="Goeker M."/>
        </authorList>
    </citation>
    <scope>NUCLEOTIDE SEQUENCE [LARGE SCALE GENOMIC DNA]</scope>
    <source>
        <strain evidence="10 11">DSM 45416</strain>
    </source>
</reference>